<dbReference type="EMBL" id="VLTJ01000007">
    <property type="protein sequence ID" value="TSH98000.1"/>
    <property type="molecule type" value="Genomic_DNA"/>
</dbReference>
<organism evidence="2 3">
    <name type="scientific">Verticiella sediminum</name>
    <dbReference type="NCBI Taxonomy" id="1247510"/>
    <lineage>
        <taxon>Bacteria</taxon>
        <taxon>Pseudomonadati</taxon>
        <taxon>Pseudomonadota</taxon>
        <taxon>Betaproteobacteria</taxon>
        <taxon>Burkholderiales</taxon>
        <taxon>Alcaligenaceae</taxon>
        <taxon>Verticiella</taxon>
    </lineage>
</organism>
<feature type="signal peptide" evidence="1">
    <location>
        <begin position="1"/>
        <end position="17"/>
    </location>
</feature>
<keyword evidence="1" id="KW-0732">Signal</keyword>
<gene>
    <name evidence="2" type="ORF">FOZ76_04220</name>
</gene>
<dbReference type="OrthoDB" id="10015234at2"/>
<dbReference type="AlphaFoldDB" id="A0A556AYH8"/>
<sequence length="209" mass="22125">MSALPVIALFLPAGARADAWVSAWLATAEAARTLVLAHGDVYAQPAHPLYAQVLEAPAASRASLRPVCVCCVPQRGLVRTLDESSWRFARGGRRAYERVLLLSNAAEPTAVLRTLLDDARIAAKYALARCLVALREGPPGAAVEDGLLRRLELADALLVDADARPAWQAWLAQAGVPPPVCSELASALALPVPAPAALHALRERAHPGF</sequence>
<dbReference type="Proteomes" id="UP000318405">
    <property type="component" value="Unassembled WGS sequence"/>
</dbReference>
<reference evidence="2 3" key="1">
    <citation type="submission" date="2019-07" db="EMBL/GenBank/DDBJ databases">
        <title>Qingshengfaniella alkalisoli gen. nov., sp. nov., isolated from saline soil.</title>
        <authorList>
            <person name="Xu L."/>
            <person name="Huang X.-X."/>
            <person name="Sun J.-Q."/>
        </authorList>
    </citation>
    <scope>NUCLEOTIDE SEQUENCE [LARGE SCALE GENOMIC DNA]</scope>
    <source>
        <strain evidence="2 3">DSM 27279</strain>
    </source>
</reference>
<keyword evidence="3" id="KW-1185">Reference proteome</keyword>
<accession>A0A556AYH8</accession>
<evidence type="ECO:0000313" key="2">
    <source>
        <dbReference type="EMBL" id="TSH98000.1"/>
    </source>
</evidence>
<proteinExistence type="predicted"/>
<name>A0A556AYH8_9BURK</name>
<protein>
    <submittedName>
        <fullName evidence="2">GTP-binding protein</fullName>
    </submittedName>
</protein>
<evidence type="ECO:0000256" key="1">
    <source>
        <dbReference type="SAM" id="SignalP"/>
    </source>
</evidence>
<feature type="chain" id="PRO_5022189679" evidence="1">
    <location>
        <begin position="18"/>
        <end position="209"/>
    </location>
</feature>
<evidence type="ECO:0000313" key="3">
    <source>
        <dbReference type="Proteomes" id="UP000318405"/>
    </source>
</evidence>
<comment type="caution">
    <text evidence="2">The sequence shown here is derived from an EMBL/GenBank/DDBJ whole genome shotgun (WGS) entry which is preliminary data.</text>
</comment>
<dbReference type="RefSeq" id="WP_143946882.1">
    <property type="nucleotide sequence ID" value="NZ_BAABMB010000004.1"/>
</dbReference>